<name>A0ABQ1VJV4_9RHOB</name>
<keyword evidence="4" id="KW-1185">Reference proteome</keyword>
<sequence>MANLHPTGPSFKNKASRRTGSLAPEASLALKLLCLFPVIPPTLERNPAMATEPKPSRGMPRSLIYALIPAGFLIMVAFMVLSGRDRSETAAEAAVETTDTAPLPIENAPGTAPPADAAPADAAPAEAAPAEAAPADTAPADAAPADAPPADAAPADAAPADAAPAEPAN</sequence>
<feature type="transmembrane region" description="Helical" evidence="2">
    <location>
        <begin position="63"/>
        <end position="81"/>
    </location>
</feature>
<keyword evidence="2" id="KW-1133">Transmembrane helix</keyword>
<feature type="compositionally biased region" description="Low complexity" evidence="1">
    <location>
        <begin position="113"/>
        <end position="169"/>
    </location>
</feature>
<feature type="transmembrane region" description="Helical" evidence="2">
    <location>
        <begin position="21"/>
        <end position="43"/>
    </location>
</feature>
<keyword evidence="2" id="KW-0812">Transmembrane</keyword>
<protein>
    <submittedName>
        <fullName evidence="3">Uncharacterized protein</fullName>
    </submittedName>
</protein>
<accession>A0ABQ1VJV4</accession>
<evidence type="ECO:0000256" key="1">
    <source>
        <dbReference type="SAM" id="MobiDB-lite"/>
    </source>
</evidence>
<evidence type="ECO:0000313" key="4">
    <source>
        <dbReference type="Proteomes" id="UP000640509"/>
    </source>
</evidence>
<keyword evidence="2" id="KW-0472">Membrane</keyword>
<gene>
    <name evidence="3" type="ORF">GCM10011402_21580</name>
</gene>
<proteinExistence type="predicted"/>
<comment type="caution">
    <text evidence="3">The sequence shown here is derived from an EMBL/GenBank/DDBJ whole genome shotgun (WGS) entry which is preliminary data.</text>
</comment>
<dbReference type="Proteomes" id="UP000640509">
    <property type="component" value="Unassembled WGS sequence"/>
</dbReference>
<dbReference type="EMBL" id="BMIV01000006">
    <property type="protein sequence ID" value="GGF68826.1"/>
    <property type="molecule type" value="Genomic_DNA"/>
</dbReference>
<feature type="region of interest" description="Disordered" evidence="1">
    <location>
        <begin position="86"/>
        <end position="169"/>
    </location>
</feature>
<feature type="compositionally biased region" description="Low complexity" evidence="1">
    <location>
        <begin position="90"/>
        <end position="101"/>
    </location>
</feature>
<evidence type="ECO:0000313" key="3">
    <source>
        <dbReference type="EMBL" id="GGF68826.1"/>
    </source>
</evidence>
<evidence type="ECO:0000256" key="2">
    <source>
        <dbReference type="SAM" id="Phobius"/>
    </source>
</evidence>
<reference evidence="4" key="1">
    <citation type="journal article" date="2019" name="Int. J. Syst. Evol. Microbiol.">
        <title>The Global Catalogue of Microorganisms (GCM) 10K type strain sequencing project: providing services to taxonomists for standard genome sequencing and annotation.</title>
        <authorList>
            <consortium name="The Broad Institute Genomics Platform"/>
            <consortium name="The Broad Institute Genome Sequencing Center for Infectious Disease"/>
            <person name="Wu L."/>
            <person name="Ma J."/>
        </authorList>
    </citation>
    <scope>NUCLEOTIDE SEQUENCE [LARGE SCALE GENOMIC DNA]</scope>
    <source>
        <strain evidence="4">CGMCC 1.15419</strain>
    </source>
</reference>
<organism evidence="3 4">
    <name type="scientific">Paracoccus acridae</name>
    <dbReference type="NCBI Taxonomy" id="1795310"/>
    <lineage>
        <taxon>Bacteria</taxon>
        <taxon>Pseudomonadati</taxon>
        <taxon>Pseudomonadota</taxon>
        <taxon>Alphaproteobacteria</taxon>
        <taxon>Rhodobacterales</taxon>
        <taxon>Paracoccaceae</taxon>
        <taxon>Paracoccus</taxon>
    </lineage>
</organism>